<evidence type="ECO:0000313" key="5">
    <source>
        <dbReference type="EMBL" id="MBR7784057.1"/>
    </source>
</evidence>
<dbReference type="Pfam" id="PF04354">
    <property type="entry name" value="ZipA_C"/>
    <property type="match status" value="1"/>
</dbReference>
<evidence type="ECO:0000256" key="3">
    <source>
        <dbReference type="SAM" id="MobiDB-lite"/>
    </source>
</evidence>
<dbReference type="EMBL" id="JAGSPN010000018">
    <property type="protein sequence ID" value="MBR7784057.1"/>
    <property type="molecule type" value="Genomic_DNA"/>
</dbReference>
<dbReference type="Proteomes" id="UP000680067">
    <property type="component" value="Unassembled WGS sequence"/>
</dbReference>
<feature type="region of interest" description="Disordered" evidence="3">
    <location>
        <begin position="53"/>
        <end position="114"/>
    </location>
</feature>
<keyword evidence="6" id="KW-1185">Reference proteome</keyword>
<evidence type="ECO:0000256" key="2">
    <source>
        <dbReference type="RuleBase" id="RU003613"/>
    </source>
</evidence>
<comment type="caution">
    <text evidence="5">The sequence shown here is derived from an EMBL/GenBank/DDBJ whole genome shotgun (WGS) entry which is preliminary data.</text>
</comment>
<evidence type="ECO:0000256" key="1">
    <source>
        <dbReference type="RuleBase" id="RU003612"/>
    </source>
</evidence>
<reference evidence="5" key="1">
    <citation type="submission" date="2021-04" db="EMBL/GenBank/DDBJ databases">
        <title>novel species isolated from subtropical streams in China.</title>
        <authorList>
            <person name="Lu H."/>
        </authorList>
    </citation>
    <scope>NUCLEOTIDE SEQUENCE</scope>
    <source>
        <strain evidence="5">LFS511W</strain>
    </source>
</reference>
<dbReference type="GO" id="GO:0005886">
    <property type="term" value="C:plasma membrane"/>
    <property type="evidence" value="ECO:0007669"/>
    <property type="project" value="UniProtKB-SubCell"/>
</dbReference>
<organism evidence="5 6">
    <name type="scientific">Undibacterium luofuense</name>
    <dbReference type="NCBI Taxonomy" id="2828733"/>
    <lineage>
        <taxon>Bacteria</taxon>
        <taxon>Pseudomonadati</taxon>
        <taxon>Pseudomonadota</taxon>
        <taxon>Betaproteobacteria</taxon>
        <taxon>Burkholderiales</taxon>
        <taxon>Oxalobacteraceae</taxon>
        <taxon>Undibacterium</taxon>
    </lineage>
</organism>
<dbReference type="AlphaFoldDB" id="A0A941DQX4"/>
<gene>
    <name evidence="5" type="ORF">KDM89_18070</name>
</gene>
<dbReference type="SMART" id="SM00771">
    <property type="entry name" value="ZipA_C"/>
    <property type="match status" value="1"/>
</dbReference>
<proteinExistence type="inferred from homology"/>
<keyword evidence="2" id="KW-0812">Transmembrane</keyword>
<evidence type="ECO:0000313" key="6">
    <source>
        <dbReference type="Proteomes" id="UP000680067"/>
    </source>
</evidence>
<sequence length="381" mass="41396">MTDLQLSLFGIGGTLVVGLFAYNRWQEYKARKTVDTAFGDGDDDVLLKADQAEVRQEPSLDEPAEQQPVRQKKSEQTADVSSHNADTVTADDVRGTETGEDSSEETDAIPVAKPVGKKDLPVDELIDCVVPLEFDHPVKGEKILQELHELRYVGKKPVHFIGITADGDKDLISVAHAYTTVLAGIRTVSRSGPLNELEYSEFVMKLRAAADNLGAHPDVPDMTRIINNARELQQFVAEHDAQLSVNVVTTGAPWALHTLLAALEKMGFDQRPDGRLMMPDGDGGSLFTLSLNTEVSDTQTVKLTLLLDVPCVAPARDAFGAMTACAKSLAARLNGVVVDDGHHRIPDSSLEEIAQQVQEFYAAMEEAQIPAGSPRALRLFS</sequence>
<keyword evidence="1 5" id="KW-0132">Cell division</keyword>
<dbReference type="Gene3D" id="3.30.1400.10">
    <property type="entry name" value="ZipA, C-terminal FtsZ-binding domain"/>
    <property type="match status" value="1"/>
</dbReference>
<dbReference type="InterPro" id="IPR007449">
    <property type="entry name" value="ZipA_FtsZ-bd_C"/>
</dbReference>
<keyword evidence="2" id="KW-0997">Cell inner membrane</keyword>
<accession>A0A941DQX4</accession>
<dbReference type="InterPro" id="IPR036765">
    <property type="entry name" value="ZipA_FtsZ-bd_C_sf"/>
</dbReference>
<dbReference type="GO" id="GO:0090529">
    <property type="term" value="P:cell septum assembly"/>
    <property type="evidence" value="ECO:0007669"/>
    <property type="project" value="InterPro"/>
</dbReference>
<comment type="function">
    <text evidence="1">Essential cell division protein that stabilizes the FtsZ protofilaments by cross-linking them and that serves as a cytoplasmic membrane anchor for the Z ring. Also required for the recruitment to the septal ring of downstream cell division proteins.</text>
</comment>
<feature type="compositionally biased region" description="Polar residues" evidence="3">
    <location>
        <begin position="77"/>
        <end position="87"/>
    </location>
</feature>
<name>A0A941DQX4_9BURK</name>
<dbReference type="RefSeq" id="WP_212689329.1">
    <property type="nucleotide sequence ID" value="NZ_JAGSPN010000018.1"/>
</dbReference>
<comment type="subcellular location">
    <subcellularLocation>
        <location evidence="2">Cell inner membrane</location>
        <topology evidence="2">Single-pass type I membrane protein</topology>
    </subcellularLocation>
</comment>
<keyword evidence="2" id="KW-1003">Cell membrane</keyword>
<feature type="compositionally biased region" description="Acidic residues" evidence="3">
    <location>
        <begin position="98"/>
        <end position="107"/>
    </location>
</feature>
<keyword evidence="2" id="KW-0472">Membrane</keyword>
<keyword evidence="1" id="KW-0131">Cell cycle</keyword>
<dbReference type="SUPFAM" id="SSF64383">
    <property type="entry name" value="Cell-division protein ZipA, C-terminal domain"/>
    <property type="match status" value="1"/>
</dbReference>
<feature type="domain" description="ZipA C-terminal FtsZ-binding" evidence="4">
    <location>
        <begin position="239"/>
        <end position="357"/>
    </location>
</feature>
<protein>
    <recommendedName>
        <fullName evidence="1">Cell division protein ZipA</fullName>
    </recommendedName>
</protein>
<evidence type="ECO:0000259" key="4">
    <source>
        <dbReference type="SMART" id="SM00771"/>
    </source>
</evidence>
<comment type="similarity">
    <text evidence="1">Belongs to the ZipA family.</text>
</comment>